<evidence type="ECO:0000313" key="6">
    <source>
        <dbReference type="Proteomes" id="UP000663877"/>
    </source>
</evidence>
<evidence type="ECO:0000313" key="4">
    <source>
        <dbReference type="EMBL" id="CAF1443492.1"/>
    </source>
</evidence>
<dbReference type="EMBL" id="CAJNOM010000446">
    <property type="protein sequence ID" value="CAF1442937.1"/>
    <property type="molecule type" value="Genomic_DNA"/>
</dbReference>
<accession>A0A814R520</accession>
<dbReference type="Proteomes" id="UP000663832">
    <property type="component" value="Unassembled WGS sequence"/>
</dbReference>
<evidence type="ECO:0000313" key="3">
    <source>
        <dbReference type="EMBL" id="CAF1442937.1"/>
    </source>
</evidence>
<evidence type="ECO:0000313" key="5">
    <source>
        <dbReference type="Proteomes" id="UP000663832"/>
    </source>
</evidence>
<dbReference type="PANTHER" id="PTHR34706">
    <property type="entry name" value="SLR1338 PROTEIN"/>
    <property type="match status" value="1"/>
</dbReference>
<dbReference type="AlphaFoldDB" id="A0A814R520"/>
<name>A0A814R520_9BILA</name>
<gene>
    <name evidence="2" type="ORF">BJG266_LOCUS22900</name>
    <name evidence="3" type="ORF">QVE165_LOCUS39760</name>
    <name evidence="4" type="ORF">QVE165_LOCUS39797</name>
</gene>
<protein>
    <recommendedName>
        <fullName evidence="7">VWFA domain-containing protein</fullName>
    </recommendedName>
</protein>
<organism evidence="2 6">
    <name type="scientific">Adineta steineri</name>
    <dbReference type="NCBI Taxonomy" id="433720"/>
    <lineage>
        <taxon>Eukaryota</taxon>
        <taxon>Metazoa</taxon>
        <taxon>Spiralia</taxon>
        <taxon>Gnathifera</taxon>
        <taxon>Rotifera</taxon>
        <taxon>Eurotatoria</taxon>
        <taxon>Bdelloidea</taxon>
        <taxon>Adinetida</taxon>
        <taxon>Adinetidae</taxon>
        <taxon>Adineta</taxon>
    </lineage>
</organism>
<dbReference type="PANTHER" id="PTHR34706:SF1">
    <property type="entry name" value="VWFA DOMAIN-CONTAINING PROTEIN"/>
    <property type="match status" value="1"/>
</dbReference>
<evidence type="ECO:0008006" key="7">
    <source>
        <dbReference type="Google" id="ProtNLM"/>
    </source>
</evidence>
<keyword evidence="5" id="KW-1185">Reference proteome</keyword>
<evidence type="ECO:0000313" key="2">
    <source>
        <dbReference type="EMBL" id="CAF1129164.1"/>
    </source>
</evidence>
<dbReference type="Proteomes" id="UP000663877">
    <property type="component" value="Unassembled WGS sequence"/>
</dbReference>
<comment type="caution">
    <text evidence="2">The sequence shown here is derived from an EMBL/GenBank/DDBJ whole genome shotgun (WGS) entry which is preliminary data.</text>
</comment>
<dbReference type="SUPFAM" id="SSF53300">
    <property type="entry name" value="vWA-like"/>
    <property type="match status" value="1"/>
</dbReference>
<dbReference type="EMBL" id="CAJNOI010000147">
    <property type="protein sequence ID" value="CAF1129164.1"/>
    <property type="molecule type" value="Genomic_DNA"/>
</dbReference>
<dbReference type="Gene3D" id="3.40.50.410">
    <property type="entry name" value="von Willebrand factor, type A domain"/>
    <property type="match status" value="1"/>
</dbReference>
<reference evidence="2" key="1">
    <citation type="submission" date="2021-02" db="EMBL/GenBank/DDBJ databases">
        <authorList>
            <person name="Nowell W R."/>
        </authorList>
    </citation>
    <scope>NUCLEOTIDE SEQUENCE</scope>
</reference>
<feature type="region of interest" description="Disordered" evidence="1">
    <location>
        <begin position="17"/>
        <end position="53"/>
    </location>
</feature>
<dbReference type="EMBL" id="CAJNOM010000447">
    <property type="protein sequence ID" value="CAF1443492.1"/>
    <property type="molecule type" value="Genomic_DNA"/>
</dbReference>
<evidence type="ECO:0000256" key="1">
    <source>
        <dbReference type="SAM" id="MobiDB-lite"/>
    </source>
</evidence>
<dbReference type="OrthoDB" id="2142040at2759"/>
<sequence>MDLNARIGQSQINYASETGRMSPFEHLDNTDFAGSQQTKDPVHPESEQSYDTPRRSSIAFHSYPQSFPYRPTTIIDDRLRELTLEYEIQQDLGERLRLLEDYEIIILCDDSGSMKTTVDNTNRTRWDELRDMVKIVLKIGTIFDTTGVDVYFLNRPSILNVTDPESINIEFSQQPRGYTPLVKALRHIFNLPSTRRGNDKKVLVFVATDGAPSDDRGNINVDELEHLMIDERRIETTHVMFLICTDDSTCVEYLNDWDRKMTNVDVTDDFITERKKIRQVNGENYPFSKGDYIVKALLGAIDDDMDKLNEPPQINMH</sequence>
<dbReference type="InterPro" id="IPR036465">
    <property type="entry name" value="vWFA_dom_sf"/>
</dbReference>
<proteinExistence type="predicted"/>